<organism evidence="2 3">
    <name type="scientific">Kribbella caucasensis</name>
    <dbReference type="NCBI Taxonomy" id="2512215"/>
    <lineage>
        <taxon>Bacteria</taxon>
        <taxon>Bacillati</taxon>
        <taxon>Actinomycetota</taxon>
        <taxon>Actinomycetes</taxon>
        <taxon>Propionibacteriales</taxon>
        <taxon>Kribbellaceae</taxon>
        <taxon>Kribbella</taxon>
    </lineage>
</organism>
<reference evidence="2 3" key="1">
    <citation type="submission" date="2019-03" db="EMBL/GenBank/DDBJ databases">
        <title>Genomic Encyclopedia of Type Strains, Phase III (KMG-III): the genomes of soil and plant-associated and newly described type strains.</title>
        <authorList>
            <person name="Whitman W."/>
        </authorList>
    </citation>
    <scope>NUCLEOTIDE SEQUENCE [LARGE SCALE GENOMIC DNA]</scope>
    <source>
        <strain evidence="2 3">VKM Ac-2527</strain>
    </source>
</reference>
<comment type="caution">
    <text evidence="2">The sequence shown here is derived from an EMBL/GenBank/DDBJ whole genome shotgun (WGS) entry which is preliminary data.</text>
</comment>
<evidence type="ECO:0000259" key="1">
    <source>
        <dbReference type="Pfam" id="PF11716"/>
    </source>
</evidence>
<name>A0A4R6KFI8_9ACTN</name>
<dbReference type="NCBIfam" id="TIGR03086">
    <property type="entry name" value="TIGR03086 family metal-binding protein"/>
    <property type="match status" value="1"/>
</dbReference>
<dbReference type="OrthoDB" id="5185819at2"/>
<evidence type="ECO:0000313" key="2">
    <source>
        <dbReference type="EMBL" id="TDO49238.1"/>
    </source>
</evidence>
<proteinExistence type="predicted"/>
<gene>
    <name evidence="2" type="ORF">EV643_106207</name>
</gene>
<protein>
    <submittedName>
        <fullName evidence="2">Uncharacterized protein (TIGR03086 family)</fullName>
    </submittedName>
</protein>
<dbReference type="Gene3D" id="1.20.120.450">
    <property type="entry name" value="dinb family like domain"/>
    <property type="match status" value="1"/>
</dbReference>
<accession>A0A4R6KFI8</accession>
<sequence>MDVVELHRRASEEFVRQVAVVRPEQWGDRTPCADWDVRTLVNHVVGEERWTVPLMAGRTIEDVGDSLDGDVLGDDPATAAADAARAAQDSIAGPVMAEGTVHLSYGEEDATEYVLQLVADHLIHGWDLAVAIGSEPRLDPEVVDAISTWFKDREGLYRDGGAIGSRVETAGGAEEQLLGAFGRDPAWKP</sequence>
<dbReference type="Pfam" id="PF11716">
    <property type="entry name" value="MDMPI_N"/>
    <property type="match status" value="1"/>
</dbReference>
<keyword evidence="3" id="KW-1185">Reference proteome</keyword>
<dbReference type="InterPro" id="IPR024344">
    <property type="entry name" value="MDMPI_metal-binding"/>
</dbReference>
<dbReference type="GO" id="GO:0046872">
    <property type="term" value="F:metal ion binding"/>
    <property type="evidence" value="ECO:0007669"/>
    <property type="project" value="InterPro"/>
</dbReference>
<dbReference type="InterPro" id="IPR034660">
    <property type="entry name" value="DinB/YfiT-like"/>
</dbReference>
<dbReference type="InterPro" id="IPR017517">
    <property type="entry name" value="Maleyloyr_isom"/>
</dbReference>
<feature type="domain" description="Mycothiol-dependent maleylpyruvate isomerase metal-binding" evidence="1">
    <location>
        <begin position="8"/>
        <end position="129"/>
    </location>
</feature>
<evidence type="ECO:0000313" key="3">
    <source>
        <dbReference type="Proteomes" id="UP000295388"/>
    </source>
</evidence>
<dbReference type="RefSeq" id="WP_133800620.1">
    <property type="nucleotide sequence ID" value="NZ_SNWQ01000006.1"/>
</dbReference>
<dbReference type="InterPro" id="IPR017520">
    <property type="entry name" value="CHP03086"/>
</dbReference>
<dbReference type="AlphaFoldDB" id="A0A4R6KFI8"/>
<dbReference type="Proteomes" id="UP000295388">
    <property type="component" value="Unassembled WGS sequence"/>
</dbReference>
<dbReference type="SUPFAM" id="SSF109854">
    <property type="entry name" value="DinB/YfiT-like putative metalloenzymes"/>
    <property type="match status" value="1"/>
</dbReference>
<dbReference type="NCBIfam" id="TIGR03083">
    <property type="entry name" value="maleylpyruvate isomerase family mycothiol-dependent enzyme"/>
    <property type="match status" value="1"/>
</dbReference>
<dbReference type="EMBL" id="SNWQ01000006">
    <property type="protein sequence ID" value="TDO49238.1"/>
    <property type="molecule type" value="Genomic_DNA"/>
</dbReference>